<protein>
    <submittedName>
        <fullName evidence="4">DUF2235 domain-containing protein</fullName>
    </submittedName>
</protein>
<evidence type="ECO:0000256" key="1">
    <source>
        <dbReference type="SAM" id="SignalP"/>
    </source>
</evidence>
<sequence>MAGIGLGIFVVLCLIISQDKLIDMLSDTDSEPAVILLEKCLGSGPDKCNDVLFTGGPEEPSANVVFFGGDVQTVPQIGHELNKFGALEQLNAILRSAVTRVRYVRPRCLAHLHVPLCLVGFSKGCSVLMQLLYELAHCAQFSKSSSQNPASSNPTRSTQELISKLDSMYWLDGGHSGKDAQWPTETTILSRLDPCRSPKMFIHGTPYQLMDSRRPWKSRDYNRSLELLRQYGLPHKHEILTSVLNDSVSNEPTLESHFALLKCFPIEGAER</sequence>
<gene>
    <name evidence="2" type="ORF">ECPE_LOCUS3887</name>
</gene>
<proteinExistence type="predicted"/>
<keyword evidence="3" id="KW-1185">Reference proteome</keyword>
<dbReference type="InterPro" id="IPR018881">
    <property type="entry name" value="C2orf69_mit"/>
</dbReference>
<name>A0A183AAA2_9TREM</name>
<evidence type="ECO:0000313" key="2">
    <source>
        <dbReference type="EMBL" id="VDP70923.1"/>
    </source>
</evidence>
<reference evidence="2 3" key="2">
    <citation type="submission" date="2018-11" db="EMBL/GenBank/DDBJ databases">
        <authorList>
            <consortium name="Pathogen Informatics"/>
        </authorList>
    </citation>
    <scope>NUCLEOTIDE SEQUENCE [LARGE SCALE GENOMIC DNA]</scope>
    <source>
        <strain evidence="2 3">Egypt</strain>
    </source>
</reference>
<feature type="signal peptide" evidence="1">
    <location>
        <begin position="1"/>
        <end position="17"/>
    </location>
</feature>
<dbReference type="Pfam" id="PF10561">
    <property type="entry name" value="C2orf69"/>
    <property type="match status" value="1"/>
</dbReference>
<reference evidence="4" key="1">
    <citation type="submission" date="2016-06" db="UniProtKB">
        <authorList>
            <consortium name="WormBaseParasite"/>
        </authorList>
    </citation>
    <scope>IDENTIFICATION</scope>
</reference>
<accession>A0A183AAA2</accession>
<dbReference type="Proteomes" id="UP000272942">
    <property type="component" value="Unassembled WGS sequence"/>
</dbReference>
<dbReference type="AlphaFoldDB" id="A0A183AAA2"/>
<dbReference type="GO" id="GO:0005739">
    <property type="term" value="C:mitochondrion"/>
    <property type="evidence" value="ECO:0007669"/>
    <property type="project" value="TreeGrafter"/>
</dbReference>
<evidence type="ECO:0000313" key="4">
    <source>
        <dbReference type="WBParaSite" id="ECPE_0000389201-mRNA-1"/>
    </source>
</evidence>
<dbReference type="OrthoDB" id="419333at2759"/>
<feature type="chain" id="PRO_5043137920" evidence="1">
    <location>
        <begin position="18"/>
        <end position="271"/>
    </location>
</feature>
<evidence type="ECO:0000313" key="3">
    <source>
        <dbReference type="Proteomes" id="UP000272942"/>
    </source>
</evidence>
<dbReference type="WBParaSite" id="ECPE_0000389201-mRNA-1">
    <property type="protein sequence ID" value="ECPE_0000389201-mRNA-1"/>
    <property type="gene ID" value="ECPE_0000389201"/>
</dbReference>
<dbReference type="PANTHER" id="PTHR31296:SF1">
    <property type="entry name" value="MITOCHONDRIAL PROTEIN C2ORF69"/>
    <property type="match status" value="1"/>
</dbReference>
<dbReference type="EMBL" id="UZAN01040779">
    <property type="protein sequence ID" value="VDP70923.1"/>
    <property type="molecule type" value="Genomic_DNA"/>
</dbReference>
<dbReference type="PANTHER" id="PTHR31296">
    <property type="entry name" value="UPF0565 PROTEIN C2ORF69"/>
    <property type="match status" value="1"/>
</dbReference>
<keyword evidence="1" id="KW-0732">Signal</keyword>
<organism evidence="4">
    <name type="scientific">Echinostoma caproni</name>
    <dbReference type="NCBI Taxonomy" id="27848"/>
    <lineage>
        <taxon>Eukaryota</taxon>
        <taxon>Metazoa</taxon>
        <taxon>Spiralia</taxon>
        <taxon>Lophotrochozoa</taxon>
        <taxon>Platyhelminthes</taxon>
        <taxon>Trematoda</taxon>
        <taxon>Digenea</taxon>
        <taxon>Plagiorchiida</taxon>
        <taxon>Echinostomata</taxon>
        <taxon>Echinostomatoidea</taxon>
        <taxon>Echinostomatidae</taxon>
        <taxon>Echinostoma</taxon>
    </lineage>
</organism>